<reference evidence="1 2" key="1">
    <citation type="submission" date="2018-03" db="EMBL/GenBank/DDBJ databases">
        <title>Lachnoclostridium SNUG30386 gen.nov., sp.nov., isolated from human faeces.</title>
        <authorList>
            <person name="Seo B."/>
            <person name="Jeon K."/>
            <person name="Ko G."/>
        </authorList>
    </citation>
    <scope>NUCLEOTIDE SEQUENCE [LARGE SCALE GENOMIC DNA]</scope>
    <source>
        <strain evidence="1 2">SNUG30386</strain>
    </source>
</reference>
<dbReference type="GO" id="GO:0043752">
    <property type="term" value="F:adenosylcobinamide kinase activity"/>
    <property type="evidence" value="ECO:0007669"/>
    <property type="project" value="InterPro"/>
</dbReference>
<gene>
    <name evidence="1" type="ORF">C7U56_02075</name>
</gene>
<protein>
    <submittedName>
        <fullName evidence="1">Uncharacterized protein</fullName>
    </submittedName>
</protein>
<dbReference type="GO" id="GO:0000166">
    <property type="term" value="F:nucleotide binding"/>
    <property type="evidence" value="ECO:0007669"/>
    <property type="project" value="InterPro"/>
</dbReference>
<proteinExistence type="predicted"/>
<organism evidence="1 2">
    <name type="scientific">Clostridium fessum</name>
    <dbReference type="NCBI Taxonomy" id="2126740"/>
    <lineage>
        <taxon>Bacteria</taxon>
        <taxon>Bacillati</taxon>
        <taxon>Bacillota</taxon>
        <taxon>Clostridia</taxon>
        <taxon>Eubacteriales</taxon>
        <taxon>Clostridiaceae</taxon>
        <taxon>Clostridium</taxon>
    </lineage>
</organism>
<evidence type="ECO:0000313" key="1">
    <source>
        <dbReference type="EMBL" id="PST38757.1"/>
    </source>
</evidence>
<dbReference type="EMBL" id="PYLO01000001">
    <property type="protein sequence ID" value="PST38757.1"/>
    <property type="molecule type" value="Genomic_DNA"/>
</dbReference>
<dbReference type="GO" id="GO:0009236">
    <property type="term" value="P:cobalamin biosynthetic process"/>
    <property type="evidence" value="ECO:0007669"/>
    <property type="project" value="UniProtKB-UniPathway"/>
</dbReference>
<dbReference type="RefSeq" id="WP_106999942.1">
    <property type="nucleotide sequence ID" value="NZ_PYLO01000001.1"/>
</dbReference>
<accession>A0A2T3FU06</accession>
<evidence type="ECO:0000313" key="2">
    <source>
        <dbReference type="Proteomes" id="UP000241048"/>
    </source>
</evidence>
<comment type="caution">
    <text evidence="1">The sequence shown here is derived from an EMBL/GenBank/DDBJ whole genome shotgun (WGS) entry which is preliminary data.</text>
</comment>
<dbReference type="AlphaFoldDB" id="A0A2T3FU06"/>
<dbReference type="InterPro" id="IPR027417">
    <property type="entry name" value="P-loop_NTPase"/>
</dbReference>
<dbReference type="UniPathway" id="UPA00148">
    <property type="reaction ID" value="UER00236"/>
</dbReference>
<sequence length="152" mass="17562">MIFIIGGREQGKTAYAMKLWEKRTLERRKAKDLSTVLNRSKNPEACRVTARIADGRLETDEQTIMQADLITHFELFVRREMEAGRDPYVFAERLMQENPDAFVTADEIGCGIVPMEAFERDYRETDGRICQRIAAYSEEVHRVICGLGMRIK</sequence>
<dbReference type="SUPFAM" id="SSF52540">
    <property type="entry name" value="P-loop containing nucleoside triphosphate hydrolases"/>
    <property type="match status" value="1"/>
</dbReference>
<keyword evidence="2" id="KW-1185">Reference proteome</keyword>
<dbReference type="Gene3D" id="3.40.50.300">
    <property type="entry name" value="P-loop containing nucleotide triphosphate hydrolases"/>
    <property type="match status" value="1"/>
</dbReference>
<name>A0A2T3FU06_9CLOT</name>
<dbReference type="Proteomes" id="UP000241048">
    <property type="component" value="Unassembled WGS sequence"/>
</dbReference>
<dbReference type="InterPro" id="IPR003203">
    <property type="entry name" value="CobU/CobP"/>
</dbReference>
<dbReference type="Pfam" id="PF02283">
    <property type="entry name" value="CobU"/>
    <property type="match status" value="1"/>
</dbReference>